<proteinExistence type="inferred from homology"/>
<dbReference type="GO" id="GO:0005524">
    <property type="term" value="F:ATP binding"/>
    <property type="evidence" value="ECO:0007669"/>
    <property type="project" value="UniProtKB-KW"/>
</dbReference>
<dbReference type="PANTHER" id="PTHR46743">
    <property type="entry name" value="TEICHOIC ACIDS EXPORT ATP-BINDING PROTEIN TAGH"/>
    <property type="match status" value="1"/>
</dbReference>
<dbReference type="InterPro" id="IPR027417">
    <property type="entry name" value="P-loop_NTPase"/>
</dbReference>
<keyword evidence="4 5" id="KW-0067">ATP-binding</keyword>
<dbReference type="GO" id="GO:0140359">
    <property type="term" value="F:ABC-type transporter activity"/>
    <property type="evidence" value="ECO:0007669"/>
    <property type="project" value="InterPro"/>
</dbReference>
<reference evidence="5" key="1">
    <citation type="submission" date="2021-10" db="EMBL/GenBank/DDBJ databases">
        <authorList>
            <person name="Mesa V."/>
        </authorList>
    </citation>
    <scope>NUCLEOTIDE SEQUENCE</scope>
    <source>
        <strain evidence="5">CC3_PB</strain>
    </source>
</reference>
<dbReference type="InterPro" id="IPR050683">
    <property type="entry name" value="Bact_Polysacc_Export_ATP-bd"/>
</dbReference>
<comment type="similarity">
    <text evidence="1">Belongs to the ABC transporter superfamily.</text>
</comment>
<accession>A0AA86MLC8</accession>
<sequence length="166" mass="18285">MKPSSGSVEINGTIAPMIELGTGFDFELSALENIYLSGAVLGYSKSFITSKVVEIFDFAELWDFKDVPVKYFSSGMVARLAFSVSTIVIPDILIVDEILAVGDLSFQKKSYKRMKELMSGGSTVIYVSHDVKTLSEMCDRVIWLDKGKIKMSGKAKEICDAFIAQV</sequence>
<gene>
    <name evidence="5" type="ORF">CNEO_41188</name>
</gene>
<dbReference type="GO" id="GO:0016020">
    <property type="term" value="C:membrane"/>
    <property type="evidence" value="ECO:0007669"/>
    <property type="project" value="InterPro"/>
</dbReference>
<evidence type="ECO:0000256" key="3">
    <source>
        <dbReference type="ARBA" id="ARBA00022741"/>
    </source>
</evidence>
<comment type="caution">
    <text evidence="5">The sequence shown here is derived from an EMBL/GenBank/DDBJ whole genome shotgun (WGS) entry which is preliminary data.</text>
</comment>
<keyword evidence="2" id="KW-0813">Transport</keyword>
<organism evidence="5 6">
    <name type="scientific">Clostridium neonatale</name>
    <dbReference type="NCBI Taxonomy" id="137838"/>
    <lineage>
        <taxon>Bacteria</taxon>
        <taxon>Bacillati</taxon>
        <taxon>Bacillota</taxon>
        <taxon>Clostridia</taxon>
        <taxon>Eubacteriales</taxon>
        <taxon>Clostridiaceae</taxon>
        <taxon>Clostridium</taxon>
    </lineage>
</organism>
<evidence type="ECO:0000313" key="6">
    <source>
        <dbReference type="Proteomes" id="UP000789738"/>
    </source>
</evidence>
<dbReference type="Proteomes" id="UP000789738">
    <property type="component" value="Unassembled WGS sequence"/>
</dbReference>
<dbReference type="PANTHER" id="PTHR46743:SF2">
    <property type="entry name" value="TEICHOIC ACIDS EXPORT ATP-BINDING PROTEIN TAGH"/>
    <property type="match status" value="1"/>
</dbReference>
<protein>
    <submittedName>
        <fullName evidence="5">Teichoic acid export ATP-binding protein TagH</fullName>
    </submittedName>
</protein>
<dbReference type="CDD" id="cd03220">
    <property type="entry name" value="ABC_KpsT_Wzt"/>
    <property type="match status" value="1"/>
</dbReference>
<name>A0AA86MLC8_9CLOT</name>
<evidence type="ECO:0000256" key="2">
    <source>
        <dbReference type="ARBA" id="ARBA00022448"/>
    </source>
</evidence>
<dbReference type="AlphaFoldDB" id="A0AA86MLC8"/>
<dbReference type="InterPro" id="IPR015860">
    <property type="entry name" value="ABC_transpr_TagH-like"/>
</dbReference>
<keyword evidence="3" id="KW-0547">Nucleotide-binding</keyword>
<evidence type="ECO:0000313" key="5">
    <source>
        <dbReference type="EMBL" id="CAG9704358.1"/>
    </source>
</evidence>
<dbReference type="EMBL" id="CAKJVE010000004">
    <property type="protein sequence ID" value="CAG9704358.1"/>
    <property type="molecule type" value="Genomic_DNA"/>
</dbReference>
<evidence type="ECO:0000256" key="4">
    <source>
        <dbReference type="ARBA" id="ARBA00022840"/>
    </source>
</evidence>
<evidence type="ECO:0000256" key="1">
    <source>
        <dbReference type="ARBA" id="ARBA00005417"/>
    </source>
</evidence>
<dbReference type="SUPFAM" id="SSF52540">
    <property type="entry name" value="P-loop containing nucleoside triphosphate hydrolases"/>
    <property type="match status" value="1"/>
</dbReference>
<dbReference type="Gene3D" id="3.40.50.300">
    <property type="entry name" value="P-loop containing nucleotide triphosphate hydrolases"/>
    <property type="match status" value="1"/>
</dbReference>